<name>A0A8X7C7X9_9ARAC</name>
<evidence type="ECO:0000313" key="3">
    <source>
        <dbReference type="Proteomes" id="UP000886998"/>
    </source>
</evidence>
<feature type="compositionally biased region" description="Polar residues" evidence="1">
    <location>
        <begin position="100"/>
        <end position="114"/>
    </location>
</feature>
<evidence type="ECO:0000313" key="2">
    <source>
        <dbReference type="EMBL" id="GFY55414.1"/>
    </source>
</evidence>
<proteinExistence type="predicted"/>
<reference evidence="2" key="1">
    <citation type="submission" date="2020-08" db="EMBL/GenBank/DDBJ databases">
        <title>Multicomponent nature underlies the extraordinary mechanical properties of spider dragline silk.</title>
        <authorList>
            <person name="Kono N."/>
            <person name="Nakamura H."/>
            <person name="Mori M."/>
            <person name="Yoshida Y."/>
            <person name="Ohtoshi R."/>
            <person name="Malay A.D."/>
            <person name="Moran D.A.P."/>
            <person name="Tomita M."/>
            <person name="Numata K."/>
            <person name="Arakawa K."/>
        </authorList>
    </citation>
    <scope>NUCLEOTIDE SEQUENCE</scope>
</reference>
<dbReference type="AlphaFoldDB" id="A0A8X7C7X9"/>
<sequence length="140" mass="15330">MNFVNNVLPLSPLPLFSATAAAFIQPSFPETLFTPIIRDTHSFLSRGKVRGRPYAMGRAFFSTPPEEMRPYNEDAAVLPPPLPSARPCVGDPSRVPNRWSPETPTPGQNGSQVDGNLPERAGFLCSFLFSDEIAATEKCH</sequence>
<organism evidence="2 3">
    <name type="scientific">Trichonephila inaurata madagascariensis</name>
    <dbReference type="NCBI Taxonomy" id="2747483"/>
    <lineage>
        <taxon>Eukaryota</taxon>
        <taxon>Metazoa</taxon>
        <taxon>Ecdysozoa</taxon>
        <taxon>Arthropoda</taxon>
        <taxon>Chelicerata</taxon>
        <taxon>Arachnida</taxon>
        <taxon>Araneae</taxon>
        <taxon>Araneomorphae</taxon>
        <taxon>Entelegynae</taxon>
        <taxon>Araneoidea</taxon>
        <taxon>Nephilidae</taxon>
        <taxon>Trichonephila</taxon>
        <taxon>Trichonephila inaurata</taxon>
    </lineage>
</organism>
<gene>
    <name evidence="2" type="ORF">TNIN_176651</name>
</gene>
<comment type="caution">
    <text evidence="2">The sequence shown here is derived from an EMBL/GenBank/DDBJ whole genome shotgun (WGS) entry which is preliminary data.</text>
</comment>
<dbReference type="OrthoDB" id="6442132at2759"/>
<evidence type="ECO:0000256" key="1">
    <source>
        <dbReference type="SAM" id="MobiDB-lite"/>
    </source>
</evidence>
<dbReference type="EMBL" id="BMAV01010375">
    <property type="protein sequence ID" value="GFY55414.1"/>
    <property type="molecule type" value="Genomic_DNA"/>
</dbReference>
<feature type="region of interest" description="Disordered" evidence="1">
    <location>
        <begin position="82"/>
        <end position="116"/>
    </location>
</feature>
<protein>
    <submittedName>
        <fullName evidence="2">Uncharacterized protein</fullName>
    </submittedName>
</protein>
<keyword evidence="3" id="KW-1185">Reference proteome</keyword>
<accession>A0A8X7C7X9</accession>
<dbReference type="Proteomes" id="UP000886998">
    <property type="component" value="Unassembled WGS sequence"/>
</dbReference>